<comment type="caution">
    <text evidence="2">The sequence shown here is derived from an EMBL/GenBank/DDBJ whole genome shotgun (WGS) entry which is preliminary data.</text>
</comment>
<reference evidence="2 3" key="1">
    <citation type="submission" date="2016-03" db="EMBL/GenBank/DDBJ databases">
        <title>EvidentialGene: Evidence-directed Construction of Genes on Genomes.</title>
        <authorList>
            <person name="Gilbert D.G."/>
            <person name="Choi J.-H."/>
            <person name="Mockaitis K."/>
            <person name="Colbourne J."/>
            <person name="Pfrender M."/>
        </authorList>
    </citation>
    <scope>NUCLEOTIDE SEQUENCE [LARGE SCALE GENOMIC DNA]</scope>
    <source>
        <strain evidence="2 3">Xinb3</strain>
        <tissue evidence="2">Complete organism</tissue>
    </source>
</reference>
<evidence type="ECO:0000313" key="3">
    <source>
        <dbReference type="Proteomes" id="UP000076858"/>
    </source>
</evidence>
<dbReference type="Proteomes" id="UP000076858">
    <property type="component" value="Unassembled WGS sequence"/>
</dbReference>
<evidence type="ECO:0008006" key="4">
    <source>
        <dbReference type="Google" id="ProtNLM"/>
    </source>
</evidence>
<accession>A0A164UP46</accession>
<proteinExistence type="predicted"/>
<protein>
    <recommendedName>
        <fullName evidence="4">Secreted protein</fullName>
    </recommendedName>
</protein>
<dbReference type="EMBL" id="LRGB01001579">
    <property type="protein sequence ID" value="KZS11542.1"/>
    <property type="molecule type" value="Genomic_DNA"/>
</dbReference>
<keyword evidence="1" id="KW-0732">Signal</keyword>
<evidence type="ECO:0000313" key="2">
    <source>
        <dbReference type="EMBL" id="KZS11542.1"/>
    </source>
</evidence>
<feature type="chain" id="PRO_5007853631" description="Secreted protein" evidence="1">
    <location>
        <begin position="22"/>
        <end position="72"/>
    </location>
</feature>
<evidence type="ECO:0000256" key="1">
    <source>
        <dbReference type="SAM" id="SignalP"/>
    </source>
</evidence>
<dbReference type="AlphaFoldDB" id="A0A164UP46"/>
<name>A0A164UP46_9CRUS</name>
<keyword evidence="3" id="KW-1185">Reference proteome</keyword>
<feature type="signal peptide" evidence="1">
    <location>
        <begin position="1"/>
        <end position="21"/>
    </location>
</feature>
<organism evidence="2 3">
    <name type="scientific">Daphnia magna</name>
    <dbReference type="NCBI Taxonomy" id="35525"/>
    <lineage>
        <taxon>Eukaryota</taxon>
        <taxon>Metazoa</taxon>
        <taxon>Ecdysozoa</taxon>
        <taxon>Arthropoda</taxon>
        <taxon>Crustacea</taxon>
        <taxon>Branchiopoda</taxon>
        <taxon>Diplostraca</taxon>
        <taxon>Cladocera</taxon>
        <taxon>Anomopoda</taxon>
        <taxon>Daphniidae</taxon>
        <taxon>Daphnia</taxon>
    </lineage>
</organism>
<sequence>MSHRLLVVVVLCDGLFGSARFAGSLKRKRSSLIGSQKYTYRGYTCITVSDSNGKGGAGWSCLSTSFVCFYTK</sequence>
<gene>
    <name evidence="2" type="ORF">APZ42_023698</name>
</gene>